<reference evidence="2" key="4">
    <citation type="submission" date="2015-02" db="EMBL/GenBank/DDBJ databases">
        <authorList>
            <person name="Chooi Y.-H."/>
        </authorList>
    </citation>
    <scope>NUCLEOTIDE SEQUENCE</scope>
</reference>
<keyword evidence="3" id="KW-1185">Reference proteome</keyword>
<evidence type="ECO:0000313" key="4">
    <source>
        <dbReference type="Proteomes" id="UP000246186"/>
    </source>
</evidence>
<evidence type="ECO:0000313" key="2">
    <source>
        <dbReference type="EMBL" id="CFW42458.1"/>
    </source>
</evidence>
<protein>
    <submittedName>
        <fullName evidence="1">Hypothetical-Protein / belonging to T4-LIKE GC: 737</fullName>
    </submittedName>
</protein>
<dbReference type="EMBL" id="LN828717">
    <property type="protein sequence ID" value="CFW42458.1"/>
    <property type="molecule type" value="Genomic_DNA"/>
</dbReference>
<name>Q5GQB6_BPSYP</name>
<organism evidence="1 3">
    <name type="scientific">Synechococcus phage S-PM2</name>
    <dbReference type="NCBI Taxonomy" id="238854"/>
    <lineage>
        <taxon>Viruses</taxon>
        <taxon>Duplodnaviria</taxon>
        <taxon>Heunggongvirae</taxon>
        <taxon>Uroviricota</taxon>
        <taxon>Caudoviricetes</taxon>
        <taxon>Pantevenvirales</taxon>
        <taxon>Kyanoviridae</taxon>
        <taxon>Nodensvirus</taxon>
        <taxon>Nodensvirus spm2</taxon>
    </lineage>
</organism>
<dbReference type="KEGG" id="vg:3260491"/>
<reference evidence="1 3" key="2">
    <citation type="journal article" date="2005" name="J. Bacteriol.">
        <title>The genome of S-PM2, a 'photosynthetic' T4-type bacteriophage that infects marine Synechococcus strains.</title>
        <authorList>
            <person name="Mann N.H."/>
            <person name="Clokie M.R."/>
            <person name="Millard A."/>
            <person name="Cook A."/>
            <person name="Wilson W.H."/>
            <person name="Wheatley P.J."/>
            <person name="Letarov A."/>
            <person name="Krisch H.M."/>
        </authorList>
    </citation>
    <scope>NUCLEOTIDE SEQUENCE</scope>
</reference>
<gene>
    <name evidence="2" type="ORF">S-PM2d221</name>
    <name evidence="1" type="ORF">S-PM2p221</name>
</gene>
<sequence length="567" mass="60786">MSRVQCISVIDEADTFTQADFDADWDRFRTAYPDRQFWLLTPRPAYTNELRVPADYTADPLANGPIVVTRDNGNQVNRTDWFGICQLGNLPVGSVISVAIDTSGSMTLATVQASYNYFLERCAVAGIEIVFDLTFPNERWILPHEKDIPPSANISADPLSYKLGDLPNESTLSWNVFGDVTTATIEPGIGAVAASGSRTVSPTTTTTYTLTAVGPAGTSVREVTIDVAPPDAPSVSFSADPTSYINPGSTTLRWDVTGFQITSISINNDIGELTSASGSIVVSPSVTTDYTISATNAGGTTTRSVTITVYQPPSIDFIADPDEIMGGTSSVLRWNVTGDVDDVSIDQGIGPVLITGTRNVSPAETTTYTLSASGLGGSATASVTIIVALFPELTVTFPGTYDYGVDKEMVVTTRYANISVIITFQLNYLDETTTSVDYILTSNDSASTGAEIEQRYTPEVPWNNFGPSTIDVFVVASGDGGEASASETSEVRIDLNPDFIALPDTSNLIPSTDPIFTPDEETILSDPIEVTDIDIPVEIKADKPIQVRFDNDDPTIESNWKSLREIP</sequence>
<reference evidence="2 4" key="3">
    <citation type="journal article" date="2015" name="PLoS ONE">
        <title>Spontaneous Deletion of an "ORFanage" Region Facilitates Host Adaptation in a "Photosynthetic" Cyanophage.</title>
        <authorList>
            <person name="Puxty R.J."/>
            <person name="Perez-Sepulveda B."/>
            <person name="Rihtman B."/>
            <person name="Evans D.J."/>
            <person name="Millard A.D."/>
            <person name="Scanlan D.J."/>
        </authorList>
    </citation>
    <scope>NUCLEOTIDE SEQUENCE [LARGE SCALE GENOMIC DNA]</scope>
</reference>
<proteinExistence type="predicted"/>
<dbReference type="EMBL" id="AJ630128">
    <property type="protein sequence ID" value="CAF34286.1"/>
    <property type="molecule type" value="Genomic_DNA"/>
</dbReference>
<reference evidence="1 3" key="1">
    <citation type="journal article" date="2004" name="Proc. Natl. Acad. Sci. U.S.A.">
        <title>Genetic organization of the psbAD region in phages infecting marine Synechococcus strains.</title>
        <authorList>
            <person name="Millard A."/>
            <person name="Clokie M.R."/>
            <person name="Shub D.A."/>
            <person name="Mann N.H."/>
        </authorList>
    </citation>
    <scope>NUCLEOTIDE SEQUENCE [LARGE SCALE GENOMIC DNA]</scope>
</reference>
<dbReference type="Proteomes" id="UP000246186">
    <property type="component" value="Genome"/>
</dbReference>
<evidence type="ECO:0000313" key="3">
    <source>
        <dbReference type="Proteomes" id="UP000000994"/>
    </source>
</evidence>
<accession>Q5GQB6</accession>
<organismHost>
    <name type="scientific">Synechococcus</name>
    <dbReference type="NCBI Taxonomy" id="1129"/>
</organismHost>
<evidence type="ECO:0000313" key="1">
    <source>
        <dbReference type="EMBL" id="CAF34286.1"/>
    </source>
</evidence>
<dbReference type="OrthoDB" id="10671at10239"/>
<dbReference type="Proteomes" id="UP000000994">
    <property type="component" value="Segment"/>
</dbReference>
<dbReference type="RefSeq" id="YP_195256.1">
    <property type="nucleotide sequence ID" value="NC_006820.1"/>
</dbReference>